<dbReference type="Proteomes" id="UP001183388">
    <property type="component" value="Unassembled WGS sequence"/>
</dbReference>
<sequence>MSEETPAEHMNDLTHLGVEIREARENRKLTQRHLARAAGYSESYVSKVESGTVLPSEKFVAACDTSFGTNGLFARLRERIVKRGHPTWFQPYARLEREASSILNYSANLVAGILQTGPYARAVIRAAFPREADEFVNERAEARLQRREVMKREKPPLLWVVLHEGALRTRVGEDHHMREQLGHLLKEAKSPHVVIQVLTFDAGAPPSAESFTLLSFAGRSGVVYSDTPMGGQVSDAEEAVTYSRTVFDRLRAAALSPAASLALIRQLMEEYPQ</sequence>
<dbReference type="Pfam" id="PF19054">
    <property type="entry name" value="DUF5753"/>
    <property type="match status" value="1"/>
</dbReference>
<dbReference type="Gene3D" id="1.10.260.40">
    <property type="entry name" value="lambda repressor-like DNA-binding domains"/>
    <property type="match status" value="1"/>
</dbReference>
<proteinExistence type="predicted"/>
<evidence type="ECO:0000313" key="2">
    <source>
        <dbReference type="EMBL" id="MDT0306215.1"/>
    </source>
</evidence>
<dbReference type="SMART" id="SM00530">
    <property type="entry name" value="HTH_XRE"/>
    <property type="match status" value="1"/>
</dbReference>
<keyword evidence="3" id="KW-1185">Reference proteome</keyword>
<dbReference type="InterPro" id="IPR010982">
    <property type="entry name" value="Lambda_DNA-bd_dom_sf"/>
</dbReference>
<evidence type="ECO:0000313" key="3">
    <source>
        <dbReference type="Proteomes" id="UP001183388"/>
    </source>
</evidence>
<comment type="caution">
    <text evidence="2">The sequence shown here is derived from an EMBL/GenBank/DDBJ whole genome shotgun (WGS) entry which is preliminary data.</text>
</comment>
<organism evidence="2 3">
    <name type="scientific">Streptomyces boetiae</name>
    <dbReference type="NCBI Taxonomy" id="3075541"/>
    <lineage>
        <taxon>Bacteria</taxon>
        <taxon>Bacillati</taxon>
        <taxon>Actinomycetota</taxon>
        <taxon>Actinomycetes</taxon>
        <taxon>Kitasatosporales</taxon>
        <taxon>Streptomycetaceae</taxon>
        <taxon>Streptomyces</taxon>
    </lineage>
</organism>
<dbReference type="EMBL" id="JAVREN010000004">
    <property type="protein sequence ID" value="MDT0306215.1"/>
    <property type="molecule type" value="Genomic_DNA"/>
</dbReference>
<gene>
    <name evidence="2" type="ORF">RM780_04465</name>
</gene>
<dbReference type="CDD" id="cd00093">
    <property type="entry name" value="HTH_XRE"/>
    <property type="match status" value="1"/>
</dbReference>
<dbReference type="PROSITE" id="PS50943">
    <property type="entry name" value="HTH_CROC1"/>
    <property type="match status" value="1"/>
</dbReference>
<dbReference type="Pfam" id="PF13560">
    <property type="entry name" value="HTH_31"/>
    <property type="match status" value="1"/>
</dbReference>
<dbReference type="InterPro" id="IPR043917">
    <property type="entry name" value="DUF5753"/>
</dbReference>
<evidence type="ECO:0000259" key="1">
    <source>
        <dbReference type="PROSITE" id="PS50943"/>
    </source>
</evidence>
<reference evidence="3" key="1">
    <citation type="submission" date="2023-07" db="EMBL/GenBank/DDBJ databases">
        <title>30 novel species of actinomycetes from the DSMZ collection.</title>
        <authorList>
            <person name="Nouioui I."/>
        </authorList>
    </citation>
    <scope>NUCLEOTIDE SEQUENCE [LARGE SCALE GENOMIC DNA]</scope>
    <source>
        <strain evidence="3">DSM 44917</strain>
    </source>
</reference>
<dbReference type="InterPro" id="IPR001387">
    <property type="entry name" value="Cro/C1-type_HTH"/>
</dbReference>
<protein>
    <submittedName>
        <fullName evidence="2">Helix-turn-helix transcriptional regulator</fullName>
    </submittedName>
</protein>
<dbReference type="SUPFAM" id="SSF47413">
    <property type="entry name" value="lambda repressor-like DNA-binding domains"/>
    <property type="match status" value="1"/>
</dbReference>
<feature type="domain" description="HTH cro/C1-type" evidence="1">
    <location>
        <begin position="20"/>
        <end position="56"/>
    </location>
</feature>
<dbReference type="RefSeq" id="WP_311629134.1">
    <property type="nucleotide sequence ID" value="NZ_JAVREN010000004.1"/>
</dbReference>
<name>A0ABU2L3S5_9ACTN</name>
<accession>A0ABU2L3S5</accession>